<evidence type="ECO:0000313" key="3">
    <source>
        <dbReference type="Proteomes" id="UP000664521"/>
    </source>
</evidence>
<proteinExistence type="predicted"/>
<evidence type="ECO:0000313" key="2">
    <source>
        <dbReference type="EMBL" id="CAF9916496.1"/>
    </source>
</evidence>
<accession>A0A8H3EZN0</accession>
<protein>
    <submittedName>
        <fullName evidence="2">Uncharacterized protein</fullName>
    </submittedName>
</protein>
<feature type="compositionally biased region" description="Basic residues" evidence="1">
    <location>
        <begin position="28"/>
        <end position="41"/>
    </location>
</feature>
<feature type="compositionally biased region" description="Pro residues" evidence="1">
    <location>
        <begin position="86"/>
        <end position="100"/>
    </location>
</feature>
<reference evidence="2" key="1">
    <citation type="submission" date="2021-03" db="EMBL/GenBank/DDBJ databases">
        <authorList>
            <person name="Tagirdzhanova G."/>
        </authorList>
    </citation>
    <scope>NUCLEOTIDE SEQUENCE</scope>
</reference>
<dbReference type="AlphaFoldDB" id="A0A8H3EZN0"/>
<organism evidence="2 3">
    <name type="scientific">Heterodermia speciosa</name>
    <dbReference type="NCBI Taxonomy" id="116794"/>
    <lineage>
        <taxon>Eukaryota</taxon>
        <taxon>Fungi</taxon>
        <taxon>Dikarya</taxon>
        <taxon>Ascomycota</taxon>
        <taxon>Pezizomycotina</taxon>
        <taxon>Lecanoromycetes</taxon>
        <taxon>OSLEUM clade</taxon>
        <taxon>Lecanoromycetidae</taxon>
        <taxon>Caliciales</taxon>
        <taxon>Physciaceae</taxon>
        <taxon>Heterodermia</taxon>
    </lineage>
</organism>
<dbReference type="Proteomes" id="UP000664521">
    <property type="component" value="Unassembled WGS sequence"/>
</dbReference>
<evidence type="ECO:0000256" key="1">
    <source>
        <dbReference type="SAM" id="MobiDB-lite"/>
    </source>
</evidence>
<name>A0A8H3EZN0_9LECA</name>
<comment type="caution">
    <text evidence="2">The sequence shown here is derived from an EMBL/GenBank/DDBJ whole genome shotgun (WGS) entry which is preliminary data.</text>
</comment>
<sequence>MASTPPPTPSESRSFSRPNPTPAPQARGPKKSRRQRQKAAKSRTSQPAHMPPSSPSSSSALAQNRHPSLTPDISIAKPRSSLTNPLPLPQPLPLSSPSPTPISKKPHSPGCNIPTCPVKATHARRSFKPDEPQRPHFIKMLQAKGDGASAEERRKVERFFEVHKRVGRERWVQDAEGRSGIQFVHMPTEGV</sequence>
<feature type="region of interest" description="Disordered" evidence="1">
    <location>
        <begin position="1"/>
        <end position="117"/>
    </location>
</feature>
<gene>
    <name evidence="2" type="ORF">HETSPECPRED_002929</name>
</gene>
<keyword evidence="3" id="KW-1185">Reference proteome</keyword>
<dbReference type="EMBL" id="CAJPDS010000018">
    <property type="protein sequence ID" value="CAF9916496.1"/>
    <property type="molecule type" value="Genomic_DNA"/>
</dbReference>